<organism evidence="2 3">
    <name type="scientific">Pararge aegeria aegeria</name>
    <dbReference type="NCBI Taxonomy" id="348720"/>
    <lineage>
        <taxon>Eukaryota</taxon>
        <taxon>Metazoa</taxon>
        <taxon>Ecdysozoa</taxon>
        <taxon>Arthropoda</taxon>
        <taxon>Hexapoda</taxon>
        <taxon>Insecta</taxon>
        <taxon>Pterygota</taxon>
        <taxon>Neoptera</taxon>
        <taxon>Endopterygota</taxon>
        <taxon>Lepidoptera</taxon>
        <taxon>Glossata</taxon>
        <taxon>Ditrysia</taxon>
        <taxon>Papilionoidea</taxon>
        <taxon>Nymphalidae</taxon>
        <taxon>Satyrinae</taxon>
        <taxon>Satyrini</taxon>
        <taxon>Parargina</taxon>
        <taxon>Pararge</taxon>
    </lineage>
</organism>
<dbReference type="Proteomes" id="UP000838756">
    <property type="component" value="Unassembled WGS sequence"/>
</dbReference>
<sequence length="795" mass="87969">MSVLIDIIQKIEDNPNVSDLVDLRQLSVLLLQRYRQDGIEYHQPESTVAASTNVLPFAPTFHSFYRNKLLLSRILPVNLRNLANDTVNSTLKCALHRMVSTTVDARVRGDENNCNQLSQYRALRTARSLRDHLLKDDFEMLDVAALNSAKTNGQMRQFNPNDEVEFSNYNHNELSERQVLVQSQCPLLDGVVSTRWGAVSAGNVIAGIAAGAQPQTIPITELAKGSIINQPNIQSFVTALYPATLSGDLAEAVLIQNTERGSQTISVGTAGSWNSTQAHRFFMLQTPNGLNNIEMTDPEIRGDIDGFVLGSTITTLLQSVSSIRLSQVLDMYYTARNGVLDPARRACNRQTLSQEVIPYATLAAETLAFTAALDTNMPLRGTIIGGLEQPVNSAVSNFQTYARSNLNDLNCAETEVNTHDFRIKTNLYLVVDASWQYQTIYPAISYLLDKIEVGKYGSSVTLLNAFDGSIQINKTFSLADFHTGYTMLTHQSMLSGVNLDTAFKNITLMMHNELDTERTANYIGGNSTVLLFLINSGVQTNSGIVDQARILNETVPDLRILFATSSNQLDALWPLVREMHNDVLTISLSSDGTNVERNMNSVLSRIELVGRRIINPACGSNYPDGTSGRLQFVDYVEPGYINYYSISPNYFHLNNDNRRVRISRSTAGVGTMVICQSRTLSQPRQTNTSVGSDTSDVTCQTMPSSGTREVEINLRGACDEHSPINSCQFFHISVQSVLPSSSVATYFTDCTERGCRFPYNIRYQVQIEEFGCFSGCGSTTISLTLLLLAFIYNFL</sequence>
<reference evidence="2" key="1">
    <citation type="submission" date="2022-03" db="EMBL/GenBank/DDBJ databases">
        <authorList>
            <person name="Lindestad O."/>
        </authorList>
    </citation>
    <scope>NUCLEOTIDE SEQUENCE</scope>
</reference>
<dbReference type="EMBL" id="CAKXAJ010026414">
    <property type="protein sequence ID" value="CAH2268041.1"/>
    <property type="molecule type" value="Genomic_DNA"/>
</dbReference>
<feature type="region of interest" description="Disordered" evidence="1">
    <location>
        <begin position="684"/>
        <end position="703"/>
    </location>
</feature>
<protein>
    <submittedName>
        <fullName evidence="2">Jg10351 protein</fullName>
    </submittedName>
</protein>
<evidence type="ECO:0000313" key="2">
    <source>
        <dbReference type="EMBL" id="CAH2268041.1"/>
    </source>
</evidence>
<accession>A0A8S4SP12</accession>
<evidence type="ECO:0000313" key="3">
    <source>
        <dbReference type="Proteomes" id="UP000838756"/>
    </source>
</evidence>
<dbReference type="OrthoDB" id="10256829at2759"/>
<dbReference type="AlphaFoldDB" id="A0A8S4SP12"/>
<evidence type="ECO:0000256" key="1">
    <source>
        <dbReference type="SAM" id="MobiDB-lite"/>
    </source>
</evidence>
<name>A0A8S4SP12_9NEOP</name>
<keyword evidence="3" id="KW-1185">Reference proteome</keyword>
<comment type="caution">
    <text evidence="2">The sequence shown here is derived from an EMBL/GenBank/DDBJ whole genome shotgun (WGS) entry which is preliminary data.</text>
</comment>
<gene>
    <name evidence="2" type="primary">jg10351</name>
    <name evidence="2" type="ORF">PAEG_LOCUS26494</name>
</gene>
<proteinExistence type="predicted"/>